<evidence type="ECO:0000313" key="3">
    <source>
        <dbReference type="Proteomes" id="UP000324222"/>
    </source>
</evidence>
<accession>A0A5B7GQ79</accession>
<dbReference type="AlphaFoldDB" id="A0A5B7GQ79"/>
<feature type="region of interest" description="Disordered" evidence="1">
    <location>
        <begin position="66"/>
        <end position="118"/>
    </location>
</feature>
<name>A0A5B7GQ79_PORTR</name>
<comment type="caution">
    <text evidence="2">The sequence shown here is derived from an EMBL/GenBank/DDBJ whole genome shotgun (WGS) entry which is preliminary data.</text>
</comment>
<organism evidence="2 3">
    <name type="scientific">Portunus trituberculatus</name>
    <name type="common">Swimming crab</name>
    <name type="synonym">Neptunus trituberculatus</name>
    <dbReference type="NCBI Taxonomy" id="210409"/>
    <lineage>
        <taxon>Eukaryota</taxon>
        <taxon>Metazoa</taxon>
        <taxon>Ecdysozoa</taxon>
        <taxon>Arthropoda</taxon>
        <taxon>Crustacea</taxon>
        <taxon>Multicrustacea</taxon>
        <taxon>Malacostraca</taxon>
        <taxon>Eumalacostraca</taxon>
        <taxon>Eucarida</taxon>
        <taxon>Decapoda</taxon>
        <taxon>Pleocyemata</taxon>
        <taxon>Brachyura</taxon>
        <taxon>Eubrachyura</taxon>
        <taxon>Portunoidea</taxon>
        <taxon>Portunidae</taxon>
        <taxon>Portuninae</taxon>
        <taxon>Portunus</taxon>
    </lineage>
</organism>
<sequence>MYKARGAGMGARATKTRLEQEKPLITFGATIYLVYVEDPQSIKSLLKVLDLGASVSHHVLKGLREWPSTRPISGPQKALSASSPSSSLLSSLPPCLPVPSRLPPQMSRIHVPRKLARH</sequence>
<proteinExistence type="predicted"/>
<evidence type="ECO:0000256" key="1">
    <source>
        <dbReference type="SAM" id="MobiDB-lite"/>
    </source>
</evidence>
<evidence type="ECO:0000313" key="2">
    <source>
        <dbReference type="EMBL" id="MPC59716.1"/>
    </source>
</evidence>
<keyword evidence="3" id="KW-1185">Reference proteome</keyword>
<feature type="compositionally biased region" description="Low complexity" evidence="1">
    <location>
        <begin position="79"/>
        <end position="93"/>
    </location>
</feature>
<protein>
    <submittedName>
        <fullName evidence="2">Uncharacterized protein</fullName>
    </submittedName>
</protein>
<gene>
    <name evidence="2" type="ORF">E2C01_053743</name>
</gene>
<reference evidence="2 3" key="1">
    <citation type="submission" date="2019-05" db="EMBL/GenBank/DDBJ databases">
        <title>Another draft genome of Portunus trituberculatus and its Hox gene families provides insights of decapod evolution.</title>
        <authorList>
            <person name="Jeong J.-H."/>
            <person name="Song I."/>
            <person name="Kim S."/>
            <person name="Choi T."/>
            <person name="Kim D."/>
            <person name="Ryu S."/>
            <person name="Kim W."/>
        </authorList>
    </citation>
    <scope>NUCLEOTIDE SEQUENCE [LARGE SCALE GENOMIC DNA]</scope>
    <source>
        <tissue evidence="2">Muscle</tissue>
    </source>
</reference>
<dbReference type="Proteomes" id="UP000324222">
    <property type="component" value="Unassembled WGS sequence"/>
</dbReference>
<dbReference type="EMBL" id="VSRR010016811">
    <property type="protein sequence ID" value="MPC59716.1"/>
    <property type="molecule type" value="Genomic_DNA"/>
</dbReference>